<evidence type="ECO:0000259" key="12">
    <source>
        <dbReference type="Pfam" id="PF02687"/>
    </source>
</evidence>
<dbReference type="Proteomes" id="UP000280586">
    <property type="component" value="Chromosome"/>
</dbReference>
<feature type="transmembrane region" description="Helical" evidence="11">
    <location>
        <begin position="282"/>
        <end position="306"/>
    </location>
</feature>
<gene>
    <name evidence="14" type="ORF">CP523_06230</name>
    <name evidence="15" type="ORF">NH397_14520</name>
</gene>
<evidence type="ECO:0000259" key="13">
    <source>
        <dbReference type="Pfam" id="PF12704"/>
    </source>
</evidence>
<protein>
    <recommendedName>
        <fullName evidence="4">Putative hemin transport system permease protein HrtB</fullName>
    </recommendedName>
</protein>
<dbReference type="PANTHER" id="PTHR43738:SF2">
    <property type="entry name" value="ABC TRANSPORTER PERMEASE"/>
    <property type="match status" value="1"/>
</dbReference>
<dbReference type="RefSeq" id="WP_120140697.1">
    <property type="nucleotide sequence ID" value="NZ_CP023671.1"/>
</dbReference>
<reference evidence="15" key="2">
    <citation type="submission" date="2022-06" db="EMBL/GenBank/DDBJ databases">
        <authorList>
            <person name="Holder M.E."/>
            <person name="Ajami N.J."/>
            <person name="Petrosino J.F."/>
        </authorList>
    </citation>
    <scope>NUCLEOTIDE SEQUENCE</scope>
    <source>
        <strain evidence="15">RMA 8861</strain>
    </source>
</reference>
<keyword evidence="8 11" id="KW-0472">Membrane</keyword>
<feature type="compositionally biased region" description="Basic and acidic residues" evidence="10">
    <location>
        <begin position="203"/>
        <end position="226"/>
    </location>
</feature>
<dbReference type="EMBL" id="CP099799">
    <property type="protein sequence ID" value="USS00676.1"/>
    <property type="molecule type" value="Genomic_DNA"/>
</dbReference>
<sequence>MIRYSIKSLTNKKTISILFSIAVCIAVSISKLAINISSQIEEGFYQADKKYDIIIGAKGSKTQLIMSSLFFSDDPLGQIDKDYLDEISKKYKVNKIVPLAMADSYKGNRVIGTTIDLLDNYNFEKGNIFSKDFDIVIGSNIAERYNLSIGDKLITSHGTSEMAEEHHNSPYTVTGILKKTNTSYDNTCFTTVGSVWNAHKDHHHEEEDKDEHQDEHDDEHEHIDGEKHEHHMGYTALLIKTGNLAIANDIEISLKEDLKVQAINTTKVLRSLVGNIDMSKQVALLLCGIIVVLAVILTCVMSFFMLVNSKKDIEILKFLGMKKGKIFTYIISQIVMLIVISIGISVIINSWVLSIANNISSKLGIILDVSKKYPQEFYITLVYIIIIIVSTLIYTYVLTKGEDNK</sequence>
<name>A0A9N7PL10_CLOSE</name>
<proteinExistence type="inferred from homology"/>
<evidence type="ECO:0000256" key="2">
    <source>
        <dbReference type="ARBA" id="ARBA00008697"/>
    </source>
</evidence>
<dbReference type="GO" id="GO:0005886">
    <property type="term" value="C:plasma membrane"/>
    <property type="evidence" value="ECO:0007669"/>
    <property type="project" value="UniProtKB-SubCell"/>
</dbReference>
<feature type="transmembrane region" description="Helical" evidence="11">
    <location>
        <begin position="326"/>
        <end position="348"/>
    </location>
</feature>
<dbReference type="InterPro" id="IPR051125">
    <property type="entry name" value="ABC-4/HrtB_transporter"/>
</dbReference>
<evidence type="ECO:0000256" key="7">
    <source>
        <dbReference type="ARBA" id="ARBA00022989"/>
    </source>
</evidence>
<evidence type="ECO:0000256" key="3">
    <source>
        <dbReference type="ARBA" id="ARBA00011131"/>
    </source>
</evidence>
<feature type="domain" description="ABC3 transporter permease C-terminal" evidence="12">
    <location>
        <begin position="287"/>
        <end position="396"/>
    </location>
</feature>
<reference evidence="14 16" key="1">
    <citation type="submission" date="2017-09" db="EMBL/GenBank/DDBJ databases">
        <authorList>
            <person name="Thomas P."/>
            <person name="Seyboldt C."/>
        </authorList>
    </citation>
    <scope>NUCLEOTIDE SEQUENCE [LARGE SCALE GENOMIC DNA]</scope>
    <source>
        <strain evidence="14 16">DSM 7534</strain>
    </source>
</reference>
<dbReference type="InterPro" id="IPR025857">
    <property type="entry name" value="MacB_PCD"/>
</dbReference>
<dbReference type="Pfam" id="PF02687">
    <property type="entry name" value="FtsX"/>
    <property type="match status" value="1"/>
</dbReference>
<dbReference type="Proteomes" id="UP001055437">
    <property type="component" value="Chromosome"/>
</dbReference>
<comment type="subunit">
    <text evidence="3">The complex is composed of two ATP-binding proteins (HrtA), two transmembrane proteins (HrtB) and a solute-binding protein.</text>
</comment>
<keyword evidence="17" id="KW-1185">Reference proteome</keyword>
<evidence type="ECO:0000256" key="1">
    <source>
        <dbReference type="ARBA" id="ARBA00004651"/>
    </source>
</evidence>
<evidence type="ECO:0000256" key="5">
    <source>
        <dbReference type="ARBA" id="ARBA00022475"/>
    </source>
</evidence>
<organism evidence="14 16">
    <name type="scientific">Clostridium septicum</name>
    <dbReference type="NCBI Taxonomy" id="1504"/>
    <lineage>
        <taxon>Bacteria</taxon>
        <taxon>Bacillati</taxon>
        <taxon>Bacillota</taxon>
        <taxon>Clostridia</taxon>
        <taxon>Eubacteriales</taxon>
        <taxon>Clostridiaceae</taxon>
        <taxon>Clostridium</taxon>
    </lineage>
</organism>
<evidence type="ECO:0000256" key="8">
    <source>
        <dbReference type="ARBA" id="ARBA00023136"/>
    </source>
</evidence>
<evidence type="ECO:0000313" key="14">
    <source>
        <dbReference type="EMBL" id="AYE34096.1"/>
    </source>
</evidence>
<evidence type="ECO:0000256" key="11">
    <source>
        <dbReference type="SAM" id="Phobius"/>
    </source>
</evidence>
<feature type="transmembrane region" description="Helical" evidence="11">
    <location>
        <begin position="377"/>
        <end position="399"/>
    </location>
</feature>
<dbReference type="GeneID" id="303560269"/>
<keyword evidence="5" id="KW-1003">Cell membrane</keyword>
<comment type="subcellular location">
    <subcellularLocation>
        <location evidence="1">Cell membrane</location>
        <topology evidence="1">Multi-pass membrane protein</topology>
    </subcellularLocation>
</comment>
<keyword evidence="6 11" id="KW-0812">Transmembrane</keyword>
<feature type="region of interest" description="Disordered" evidence="10">
    <location>
        <begin position="200"/>
        <end position="226"/>
    </location>
</feature>
<dbReference type="InterPro" id="IPR003838">
    <property type="entry name" value="ABC3_permease_C"/>
</dbReference>
<comment type="function">
    <text evidence="9">Part of the ABC transporter complex hrt involved in hemin import. Responsible for the translocation of the substrate across the membrane.</text>
</comment>
<feature type="domain" description="MacB-like periplasmic core" evidence="13">
    <location>
        <begin position="21"/>
        <end position="191"/>
    </location>
</feature>
<comment type="similarity">
    <text evidence="2">Belongs to the ABC-4 integral membrane protein family. HrtB subfamily.</text>
</comment>
<dbReference type="KEGG" id="csep:CP523_06230"/>
<keyword evidence="7 11" id="KW-1133">Transmembrane helix</keyword>
<evidence type="ECO:0000313" key="16">
    <source>
        <dbReference type="Proteomes" id="UP000280586"/>
    </source>
</evidence>
<evidence type="ECO:0000256" key="9">
    <source>
        <dbReference type="ARBA" id="ARBA00024973"/>
    </source>
</evidence>
<dbReference type="AlphaFoldDB" id="A0A9N7PL10"/>
<dbReference type="PANTHER" id="PTHR43738">
    <property type="entry name" value="ABC TRANSPORTER, MEMBRANE PROTEIN"/>
    <property type="match status" value="1"/>
</dbReference>
<evidence type="ECO:0000313" key="17">
    <source>
        <dbReference type="Proteomes" id="UP001055437"/>
    </source>
</evidence>
<evidence type="ECO:0000256" key="4">
    <source>
        <dbReference type="ARBA" id="ARBA00016962"/>
    </source>
</evidence>
<dbReference type="Pfam" id="PF12704">
    <property type="entry name" value="MacB_PCD"/>
    <property type="match status" value="1"/>
</dbReference>
<evidence type="ECO:0000313" key="15">
    <source>
        <dbReference type="EMBL" id="USS00676.1"/>
    </source>
</evidence>
<dbReference type="EMBL" id="CP023671">
    <property type="protein sequence ID" value="AYE34096.1"/>
    <property type="molecule type" value="Genomic_DNA"/>
</dbReference>
<evidence type="ECO:0000256" key="6">
    <source>
        <dbReference type="ARBA" id="ARBA00022692"/>
    </source>
</evidence>
<accession>A0A9N7PL10</accession>
<evidence type="ECO:0000256" key="10">
    <source>
        <dbReference type="SAM" id="MobiDB-lite"/>
    </source>
</evidence>